<dbReference type="Proteomes" id="UP000829401">
    <property type="component" value="Chromosome"/>
</dbReference>
<gene>
    <name evidence="1" type="ORF">K1I37_14100</name>
</gene>
<dbReference type="InterPro" id="IPR016181">
    <property type="entry name" value="Acyl_CoA_acyltransferase"/>
</dbReference>
<evidence type="ECO:0000313" key="2">
    <source>
        <dbReference type="Proteomes" id="UP000829401"/>
    </source>
</evidence>
<protein>
    <submittedName>
        <fullName evidence="1">Uncharacterized protein</fullName>
    </submittedName>
</protein>
<accession>T0BJX1</accession>
<dbReference type="RefSeq" id="WP_021298641.1">
    <property type="nucleotide sequence ID" value="NZ_AURB01000200.1"/>
</dbReference>
<organism evidence="1 2">
    <name type="scientific">Alicyclobacillus acidoterrestris (strain ATCC 49025 / DSM 3922 / CIP 106132 / NCIMB 13137 / GD3B)</name>
    <dbReference type="NCBI Taxonomy" id="1356854"/>
    <lineage>
        <taxon>Bacteria</taxon>
        <taxon>Bacillati</taxon>
        <taxon>Bacillota</taxon>
        <taxon>Bacilli</taxon>
        <taxon>Bacillales</taxon>
        <taxon>Alicyclobacillaceae</taxon>
        <taxon>Alicyclobacillus</taxon>
    </lineage>
</organism>
<dbReference type="OrthoDB" id="2375389at2"/>
<evidence type="ECO:0000313" key="1">
    <source>
        <dbReference type="EMBL" id="UNO47812.1"/>
    </source>
</evidence>
<name>T0BJX1_ALIAG</name>
<proteinExistence type="predicted"/>
<dbReference type="STRING" id="1356854.N007_17515"/>
<dbReference type="KEGG" id="aaco:K1I37_14100"/>
<reference evidence="2" key="1">
    <citation type="journal article" date="2022" name="G3 (Bethesda)">
        <title>Unveiling the complete genome sequence of Alicyclobacillus acidoterrestris DSM 3922T, a taint-producing strain.</title>
        <authorList>
            <person name="Leonardo I.C."/>
            <person name="Barreto Crespo M.T."/>
            <person name="Gaspar F.B."/>
        </authorList>
    </citation>
    <scope>NUCLEOTIDE SEQUENCE [LARGE SCALE GENOMIC DNA]</scope>
    <source>
        <strain evidence="2">DSM 3922</strain>
    </source>
</reference>
<dbReference type="EMBL" id="CP080467">
    <property type="protein sequence ID" value="UNO47812.1"/>
    <property type="molecule type" value="Genomic_DNA"/>
</dbReference>
<keyword evidence="2" id="KW-1185">Reference proteome</keyword>
<sequence>MNASAIHKDAIEVRWLSEHFMRKELCAISCRWATLTERDVVDCNLGCILSDVWAAEHRLAPFPEVAVAFYEQCAVGIVCGTTLSTQKCFFIDHLVVHPRYNVTKTGFPAMHAIQECLVEAAIDHSQACGYHGWLACCPEPGTEAMWRRLGFSKEDSFIYRRMGYFTQMPAGIH</sequence>
<dbReference type="AlphaFoldDB" id="T0BJX1"/>
<dbReference type="Gene3D" id="3.40.630.30">
    <property type="match status" value="1"/>
</dbReference>
<dbReference type="SUPFAM" id="SSF55729">
    <property type="entry name" value="Acyl-CoA N-acyltransferases (Nat)"/>
    <property type="match status" value="1"/>
</dbReference>
<accession>A0A9E7CYR1</accession>